<name>A0A0K1PQ79_9BACT</name>
<dbReference type="GO" id="GO:0006351">
    <property type="term" value="P:DNA-templated transcription"/>
    <property type="evidence" value="ECO:0007669"/>
    <property type="project" value="TreeGrafter"/>
</dbReference>
<evidence type="ECO:0000259" key="5">
    <source>
        <dbReference type="PROSITE" id="PS50931"/>
    </source>
</evidence>
<organism evidence="6 7">
    <name type="scientific">Labilithrix luteola</name>
    <dbReference type="NCBI Taxonomy" id="1391654"/>
    <lineage>
        <taxon>Bacteria</taxon>
        <taxon>Pseudomonadati</taxon>
        <taxon>Myxococcota</taxon>
        <taxon>Polyangia</taxon>
        <taxon>Polyangiales</taxon>
        <taxon>Labilitrichaceae</taxon>
        <taxon>Labilithrix</taxon>
    </lineage>
</organism>
<keyword evidence="3" id="KW-0238">DNA-binding</keyword>
<evidence type="ECO:0000313" key="6">
    <source>
        <dbReference type="EMBL" id="AKU95541.1"/>
    </source>
</evidence>
<reference evidence="6 7" key="1">
    <citation type="submission" date="2015-08" db="EMBL/GenBank/DDBJ databases">
        <authorList>
            <person name="Babu N.S."/>
            <person name="Beckwith C.J."/>
            <person name="Beseler K.G."/>
            <person name="Brison A."/>
            <person name="Carone J.V."/>
            <person name="Caskin T.P."/>
            <person name="Diamond M."/>
            <person name="Durham M.E."/>
            <person name="Foxe J.M."/>
            <person name="Go M."/>
            <person name="Henderson B.A."/>
            <person name="Jones I.B."/>
            <person name="McGettigan J.A."/>
            <person name="Micheletti S.J."/>
            <person name="Nasrallah M.E."/>
            <person name="Ortiz D."/>
            <person name="Piller C.R."/>
            <person name="Privatt S.R."/>
            <person name="Schneider S.L."/>
            <person name="Sharp S."/>
            <person name="Smith T.C."/>
            <person name="Stanton J.D."/>
            <person name="Ullery H.E."/>
            <person name="Wilson R.J."/>
            <person name="Serrano M.G."/>
            <person name="Buck G."/>
            <person name="Lee V."/>
            <person name="Wang Y."/>
            <person name="Carvalho R."/>
            <person name="Voegtly L."/>
            <person name="Shi R."/>
            <person name="Duckworth R."/>
            <person name="Johnson A."/>
            <person name="Loviza R."/>
            <person name="Walstead R."/>
            <person name="Shah Z."/>
            <person name="Kiflezghi M."/>
            <person name="Wade K."/>
            <person name="Ball S.L."/>
            <person name="Bradley K.W."/>
            <person name="Asai D.J."/>
            <person name="Bowman C.A."/>
            <person name="Russell D.A."/>
            <person name="Pope W.H."/>
            <person name="Jacobs-Sera D."/>
            <person name="Hendrix R.W."/>
            <person name="Hatfull G.F."/>
        </authorList>
    </citation>
    <scope>NUCLEOTIDE SEQUENCE [LARGE SCALE GENOMIC DNA]</scope>
    <source>
        <strain evidence="6 7">DSM 27648</strain>
    </source>
</reference>
<dbReference type="AlphaFoldDB" id="A0A0K1PQ79"/>
<dbReference type="InterPro" id="IPR005119">
    <property type="entry name" value="LysR_subst-bd"/>
</dbReference>
<dbReference type="SUPFAM" id="SSF53850">
    <property type="entry name" value="Periplasmic binding protein-like II"/>
    <property type="match status" value="1"/>
</dbReference>
<dbReference type="FunFam" id="1.10.10.10:FF:000001">
    <property type="entry name" value="LysR family transcriptional regulator"/>
    <property type="match status" value="1"/>
</dbReference>
<evidence type="ECO:0000313" key="7">
    <source>
        <dbReference type="Proteomes" id="UP000064967"/>
    </source>
</evidence>
<accession>A0A0K1PQ79</accession>
<dbReference type="Gene3D" id="1.10.10.10">
    <property type="entry name" value="Winged helix-like DNA-binding domain superfamily/Winged helix DNA-binding domain"/>
    <property type="match status" value="1"/>
</dbReference>
<evidence type="ECO:0000256" key="1">
    <source>
        <dbReference type="ARBA" id="ARBA00009437"/>
    </source>
</evidence>
<dbReference type="GO" id="GO:0003700">
    <property type="term" value="F:DNA-binding transcription factor activity"/>
    <property type="evidence" value="ECO:0007669"/>
    <property type="project" value="InterPro"/>
</dbReference>
<dbReference type="RefSeq" id="WP_146646975.1">
    <property type="nucleotide sequence ID" value="NZ_CP012333.1"/>
</dbReference>
<dbReference type="OrthoDB" id="5504838at2"/>
<comment type="similarity">
    <text evidence="1">Belongs to the LysR transcriptional regulatory family.</text>
</comment>
<gene>
    <name evidence="6" type="ORF">AKJ09_02205</name>
</gene>
<dbReference type="InterPro" id="IPR058163">
    <property type="entry name" value="LysR-type_TF_proteobact-type"/>
</dbReference>
<dbReference type="Pfam" id="PF00126">
    <property type="entry name" value="HTH_1"/>
    <property type="match status" value="1"/>
</dbReference>
<dbReference type="PATRIC" id="fig|1391654.3.peg.2223"/>
<dbReference type="SUPFAM" id="SSF46785">
    <property type="entry name" value="Winged helix' DNA-binding domain"/>
    <property type="match status" value="1"/>
</dbReference>
<dbReference type="InterPro" id="IPR000847">
    <property type="entry name" value="LysR_HTH_N"/>
</dbReference>
<dbReference type="STRING" id="1391654.AKJ09_02205"/>
<evidence type="ECO:0000256" key="3">
    <source>
        <dbReference type="ARBA" id="ARBA00023125"/>
    </source>
</evidence>
<evidence type="ECO:0000256" key="2">
    <source>
        <dbReference type="ARBA" id="ARBA00023015"/>
    </source>
</evidence>
<dbReference type="InterPro" id="IPR036388">
    <property type="entry name" value="WH-like_DNA-bd_sf"/>
</dbReference>
<dbReference type="CDD" id="cd08422">
    <property type="entry name" value="PBP2_CrgA_like"/>
    <property type="match status" value="1"/>
</dbReference>
<sequence>MNDRLRSLNLNDLYLFVQVVDRKGFTAASRALRIPKSTLSKRVSALETHLGVRLMQRTSRRLVITEIGQEVYRHGAAMVVEAESVDAVVRGRLAEPSGTVRVTVSATTAQVAFKRLLPRFARAHPKVRMVLHATNRYVDLVQEGFDVAVRAHYAPLADSDLIQRRLGASIVFLVAAPAYLERRGTPRRPEEITEHDGLLNAPSDGAASWPLYDARGHAKVASPMPRLYADEPSTLVAAAVAGLGIACLPRALSRAAIKSGSLVRVLPEWRGAVATMSILTPHRRGQLPAVRAVVDFLATELPSAMALES</sequence>
<dbReference type="PANTHER" id="PTHR30537">
    <property type="entry name" value="HTH-TYPE TRANSCRIPTIONAL REGULATOR"/>
    <property type="match status" value="1"/>
</dbReference>
<dbReference type="Proteomes" id="UP000064967">
    <property type="component" value="Chromosome"/>
</dbReference>
<evidence type="ECO:0000256" key="4">
    <source>
        <dbReference type="ARBA" id="ARBA00023163"/>
    </source>
</evidence>
<dbReference type="InterPro" id="IPR036390">
    <property type="entry name" value="WH_DNA-bd_sf"/>
</dbReference>
<dbReference type="KEGG" id="llu:AKJ09_02205"/>
<dbReference type="PANTHER" id="PTHR30537:SF31">
    <property type="entry name" value="TRANSCRIPTIONAL REGULATOR, LYSR FAMILY"/>
    <property type="match status" value="1"/>
</dbReference>
<protein>
    <submittedName>
        <fullName evidence="6">Transcriptional regulator, LysR family</fullName>
    </submittedName>
</protein>
<proteinExistence type="inferred from homology"/>
<dbReference type="EMBL" id="CP012333">
    <property type="protein sequence ID" value="AKU95541.1"/>
    <property type="molecule type" value="Genomic_DNA"/>
</dbReference>
<feature type="domain" description="HTH lysR-type" evidence="5">
    <location>
        <begin position="8"/>
        <end position="65"/>
    </location>
</feature>
<keyword evidence="7" id="KW-1185">Reference proteome</keyword>
<keyword evidence="4" id="KW-0804">Transcription</keyword>
<dbReference type="Pfam" id="PF03466">
    <property type="entry name" value="LysR_substrate"/>
    <property type="match status" value="1"/>
</dbReference>
<dbReference type="Gene3D" id="3.40.190.290">
    <property type="match status" value="1"/>
</dbReference>
<dbReference type="GO" id="GO:0043565">
    <property type="term" value="F:sequence-specific DNA binding"/>
    <property type="evidence" value="ECO:0007669"/>
    <property type="project" value="TreeGrafter"/>
</dbReference>
<dbReference type="PROSITE" id="PS50931">
    <property type="entry name" value="HTH_LYSR"/>
    <property type="match status" value="1"/>
</dbReference>
<keyword evidence="2" id="KW-0805">Transcription regulation</keyword>